<keyword evidence="6" id="KW-0503">Monooxygenase</keyword>
<comment type="cofactor">
    <cofactor evidence="1 7">
        <name>heme</name>
        <dbReference type="ChEBI" id="CHEBI:30413"/>
    </cofactor>
</comment>
<accession>A0A1L7XG54</accession>
<name>A0A1L7XG54_9HELO</name>
<dbReference type="Gene3D" id="1.10.630.10">
    <property type="entry name" value="Cytochrome P450"/>
    <property type="match status" value="1"/>
</dbReference>
<comment type="similarity">
    <text evidence="2">Belongs to the cytochrome P450 family.</text>
</comment>
<keyword evidence="8" id="KW-0812">Transmembrane</keyword>
<evidence type="ECO:0000313" key="10">
    <source>
        <dbReference type="Proteomes" id="UP000184330"/>
    </source>
</evidence>
<dbReference type="InterPro" id="IPR036396">
    <property type="entry name" value="Cyt_P450_sf"/>
</dbReference>
<evidence type="ECO:0000256" key="2">
    <source>
        <dbReference type="ARBA" id="ARBA00010617"/>
    </source>
</evidence>
<evidence type="ECO:0000313" key="9">
    <source>
        <dbReference type="EMBL" id="CZR63988.1"/>
    </source>
</evidence>
<dbReference type="Pfam" id="PF00067">
    <property type="entry name" value="p450"/>
    <property type="match status" value="1"/>
</dbReference>
<dbReference type="Proteomes" id="UP000184330">
    <property type="component" value="Unassembled WGS sequence"/>
</dbReference>
<keyword evidence="3 7" id="KW-0479">Metal-binding</keyword>
<evidence type="ECO:0000256" key="1">
    <source>
        <dbReference type="ARBA" id="ARBA00001971"/>
    </source>
</evidence>
<evidence type="ECO:0000256" key="5">
    <source>
        <dbReference type="ARBA" id="ARBA00023004"/>
    </source>
</evidence>
<evidence type="ECO:0000256" key="7">
    <source>
        <dbReference type="PIRSR" id="PIRSR602401-1"/>
    </source>
</evidence>
<keyword evidence="7" id="KW-0349">Heme</keyword>
<evidence type="ECO:0000256" key="8">
    <source>
        <dbReference type="SAM" id="Phobius"/>
    </source>
</evidence>
<organism evidence="9 10">
    <name type="scientific">Phialocephala subalpina</name>
    <dbReference type="NCBI Taxonomy" id="576137"/>
    <lineage>
        <taxon>Eukaryota</taxon>
        <taxon>Fungi</taxon>
        <taxon>Dikarya</taxon>
        <taxon>Ascomycota</taxon>
        <taxon>Pezizomycotina</taxon>
        <taxon>Leotiomycetes</taxon>
        <taxon>Helotiales</taxon>
        <taxon>Mollisiaceae</taxon>
        <taxon>Phialocephala</taxon>
        <taxon>Phialocephala fortinii species complex</taxon>
    </lineage>
</organism>
<dbReference type="GO" id="GO:0016705">
    <property type="term" value="F:oxidoreductase activity, acting on paired donors, with incorporation or reduction of molecular oxygen"/>
    <property type="evidence" value="ECO:0007669"/>
    <property type="project" value="InterPro"/>
</dbReference>
<dbReference type="PRINTS" id="PR00463">
    <property type="entry name" value="EP450I"/>
</dbReference>
<dbReference type="OrthoDB" id="1470350at2759"/>
<dbReference type="SUPFAM" id="SSF48264">
    <property type="entry name" value="Cytochrome P450"/>
    <property type="match status" value="1"/>
</dbReference>
<dbReference type="GO" id="GO:0020037">
    <property type="term" value="F:heme binding"/>
    <property type="evidence" value="ECO:0007669"/>
    <property type="project" value="InterPro"/>
</dbReference>
<sequence>MLNLGLSPLVALFDTIEPHLPSARVVIILVFISVVLLSAITQAFARRREARRFSKLFGCQPPPRDNPYDPLGLRKIIRSTKTFLNKQSLLTAVKLFSEHGNTYTSRVLTSNVVFTCDPRNIKQILATRFADFESSPLRGHLFKPLLSHSIFQLDGPHWKITRERYRHEARFSNLRSILDLGRQEKSFQTLLKCIPDHQPFDLYILFRHLMMDLTTGFCLGDSANSLTYQTPEKREFAEAITDIQQRIAAGGFVGPLSQFMSKKQMRIDTQIIHRFVEKYIDESLAKPIPYDKVDKQSESEGYNMLDALAEFSRDKLELRDYTTTILIAGTESTSSLLSSVMYLLARNEEVFLKLRQSVLEIVGREPPTFTQIKGLAYLRCVINEALRFYPPVPINARIANTATTLPVGGGPDGKSPVYIHKGQKVVFSSFAIHRSTQIYGEDALVFRPERWENGEALKEGGGAFFPFLLGPRACPGQQYALIESSYVIVRLLQTFREIKPRDLRPWKEHMGLNLRNDNGCWLEVVRDDEALA</sequence>
<dbReference type="GO" id="GO:0005506">
    <property type="term" value="F:iron ion binding"/>
    <property type="evidence" value="ECO:0007669"/>
    <property type="project" value="InterPro"/>
</dbReference>
<dbReference type="STRING" id="576137.A0A1L7XG54"/>
<evidence type="ECO:0000256" key="3">
    <source>
        <dbReference type="ARBA" id="ARBA00022723"/>
    </source>
</evidence>
<keyword evidence="10" id="KW-1185">Reference proteome</keyword>
<keyword evidence="8" id="KW-1133">Transmembrane helix</keyword>
<keyword evidence="8" id="KW-0472">Membrane</keyword>
<gene>
    <name evidence="9" type="ORF">PAC_13885</name>
</gene>
<proteinExistence type="inferred from homology"/>
<dbReference type="EMBL" id="FJOG01000025">
    <property type="protein sequence ID" value="CZR63988.1"/>
    <property type="molecule type" value="Genomic_DNA"/>
</dbReference>
<dbReference type="InterPro" id="IPR002401">
    <property type="entry name" value="Cyt_P450_E_grp-I"/>
</dbReference>
<dbReference type="PANTHER" id="PTHR24287:SF17">
    <property type="entry name" value="P450, PUTATIVE (EUROFUNG)-RELATED"/>
    <property type="match status" value="1"/>
</dbReference>
<dbReference type="InterPro" id="IPR001128">
    <property type="entry name" value="Cyt_P450"/>
</dbReference>
<feature type="transmembrane region" description="Helical" evidence="8">
    <location>
        <begin position="25"/>
        <end position="45"/>
    </location>
</feature>
<dbReference type="AlphaFoldDB" id="A0A1L7XG54"/>
<evidence type="ECO:0000256" key="4">
    <source>
        <dbReference type="ARBA" id="ARBA00023002"/>
    </source>
</evidence>
<dbReference type="PANTHER" id="PTHR24287">
    <property type="entry name" value="P450, PUTATIVE (EUROFUNG)-RELATED"/>
    <property type="match status" value="1"/>
</dbReference>
<reference evidence="9 10" key="1">
    <citation type="submission" date="2016-03" db="EMBL/GenBank/DDBJ databases">
        <authorList>
            <person name="Ploux O."/>
        </authorList>
    </citation>
    <scope>NUCLEOTIDE SEQUENCE [LARGE SCALE GENOMIC DNA]</scope>
    <source>
        <strain evidence="9 10">UAMH 11012</strain>
    </source>
</reference>
<dbReference type="InterPro" id="IPR047146">
    <property type="entry name" value="Cyt_P450_E_CYP52_fungi"/>
</dbReference>
<feature type="binding site" description="axial binding residue" evidence="7">
    <location>
        <position position="474"/>
    </location>
    <ligand>
        <name>heme</name>
        <dbReference type="ChEBI" id="CHEBI:30413"/>
    </ligand>
    <ligandPart>
        <name>Fe</name>
        <dbReference type="ChEBI" id="CHEBI:18248"/>
    </ligandPart>
</feature>
<keyword evidence="4" id="KW-0560">Oxidoreductase</keyword>
<keyword evidence="5 7" id="KW-0408">Iron</keyword>
<protein>
    <submittedName>
        <fullName evidence="9">Related to cytochrome P450 oxidoreductase/alkane hydroxylase, putative</fullName>
    </submittedName>
</protein>
<evidence type="ECO:0000256" key="6">
    <source>
        <dbReference type="ARBA" id="ARBA00023033"/>
    </source>
</evidence>
<dbReference type="CDD" id="cd11063">
    <property type="entry name" value="CYP52"/>
    <property type="match status" value="1"/>
</dbReference>
<dbReference type="PRINTS" id="PR00385">
    <property type="entry name" value="P450"/>
</dbReference>
<dbReference type="GO" id="GO:0004497">
    <property type="term" value="F:monooxygenase activity"/>
    <property type="evidence" value="ECO:0007669"/>
    <property type="project" value="UniProtKB-KW"/>
</dbReference>